<proteinExistence type="predicted"/>
<dbReference type="Proteomes" id="UP001281130">
    <property type="component" value="Unassembled WGS sequence"/>
</dbReference>
<sequence length="140" mass="15535">MEKRGLPAAQRDEPATDAERLVALGRALSDPIRVRMLAMLAEAAASGRGCCDLPDFGVPAEENDGSLCVCELQEVFSMGQSKISYHIRKLREAGLIVEEKRGKWSFYTLDRETVRDLLADLESHLRVSPDHPTDRENAPV</sequence>
<dbReference type="SMART" id="SM00418">
    <property type="entry name" value="HTH_ARSR"/>
    <property type="match status" value="1"/>
</dbReference>
<dbReference type="InterPro" id="IPR036388">
    <property type="entry name" value="WH-like_DNA-bd_sf"/>
</dbReference>
<dbReference type="GO" id="GO:0003677">
    <property type="term" value="F:DNA binding"/>
    <property type="evidence" value="ECO:0007669"/>
    <property type="project" value="UniProtKB-KW"/>
</dbReference>
<dbReference type="AlphaFoldDB" id="A0AB35TE10"/>
<dbReference type="EMBL" id="JAWXXX010000003">
    <property type="protein sequence ID" value="MDX5895560.1"/>
    <property type="molecule type" value="Genomic_DNA"/>
</dbReference>
<dbReference type="InterPro" id="IPR051081">
    <property type="entry name" value="HTH_MetalResp_TranReg"/>
</dbReference>
<dbReference type="CDD" id="cd00090">
    <property type="entry name" value="HTH_ARSR"/>
    <property type="match status" value="1"/>
</dbReference>
<keyword evidence="2" id="KW-0238">DNA-binding</keyword>
<dbReference type="RefSeq" id="WP_051590059.1">
    <property type="nucleotide sequence ID" value="NZ_CP007516.1"/>
</dbReference>
<evidence type="ECO:0000256" key="3">
    <source>
        <dbReference type="ARBA" id="ARBA00023163"/>
    </source>
</evidence>
<dbReference type="Pfam" id="PF01022">
    <property type="entry name" value="HTH_5"/>
    <property type="match status" value="1"/>
</dbReference>
<evidence type="ECO:0000256" key="2">
    <source>
        <dbReference type="ARBA" id="ARBA00023125"/>
    </source>
</evidence>
<dbReference type="InterPro" id="IPR001845">
    <property type="entry name" value="HTH_ArsR_DNA-bd_dom"/>
</dbReference>
<gene>
    <name evidence="5" type="ORF">SIL72_16140</name>
</gene>
<comment type="caution">
    <text evidence="5">The sequence shown here is derived from an EMBL/GenBank/DDBJ whole genome shotgun (WGS) entry which is preliminary data.</text>
</comment>
<evidence type="ECO:0000313" key="6">
    <source>
        <dbReference type="Proteomes" id="UP001281130"/>
    </source>
</evidence>
<keyword evidence="3" id="KW-0804">Transcription</keyword>
<dbReference type="InterPro" id="IPR011991">
    <property type="entry name" value="ArsR-like_HTH"/>
</dbReference>
<reference evidence="5" key="1">
    <citation type="submission" date="2023-11" db="EMBL/GenBank/DDBJ databases">
        <title>MicrobeMod: A computational toolkit for identifying prokaryotic methylation and restriction-modification with nanopore sequencing.</title>
        <authorList>
            <person name="Crits-Christoph A."/>
            <person name="Kang S.C."/>
            <person name="Lee H."/>
            <person name="Ostrov N."/>
        </authorList>
    </citation>
    <scope>NUCLEOTIDE SEQUENCE</scope>
    <source>
        <strain evidence="5">ATCC 51242</strain>
    </source>
</reference>
<evidence type="ECO:0000313" key="5">
    <source>
        <dbReference type="EMBL" id="MDX5895560.1"/>
    </source>
</evidence>
<protein>
    <submittedName>
        <fullName evidence="5">Metalloregulator ArsR/SmtB family transcription factor</fullName>
    </submittedName>
</protein>
<dbReference type="PANTHER" id="PTHR33154">
    <property type="entry name" value="TRANSCRIPTIONAL REGULATOR, ARSR FAMILY"/>
    <property type="match status" value="1"/>
</dbReference>
<evidence type="ECO:0000256" key="1">
    <source>
        <dbReference type="ARBA" id="ARBA00023015"/>
    </source>
</evidence>
<evidence type="ECO:0000259" key="4">
    <source>
        <dbReference type="PROSITE" id="PS50987"/>
    </source>
</evidence>
<dbReference type="SUPFAM" id="SSF46785">
    <property type="entry name" value="Winged helix' DNA-binding domain"/>
    <property type="match status" value="1"/>
</dbReference>
<dbReference type="InterPro" id="IPR036390">
    <property type="entry name" value="WH_DNA-bd_sf"/>
</dbReference>
<dbReference type="Gene3D" id="1.10.10.10">
    <property type="entry name" value="Winged helix-like DNA-binding domain superfamily/Winged helix DNA-binding domain"/>
    <property type="match status" value="1"/>
</dbReference>
<dbReference type="GO" id="GO:0003700">
    <property type="term" value="F:DNA-binding transcription factor activity"/>
    <property type="evidence" value="ECO:0007669"/>
    <property type="project" value="InterPro"/>
</dbReference>
<keyword evidence="1" id="KW-0805">Transcription regulation</keyword>
<dbReference type="NCBIfam" id="NF033788">
    <property type="entry name" value="HTH_metalloreg"/>
    <property type="match status" value="1"/>
</dbReference>
<organism evidence="5 6">
    <name type="scientific">Rubrobacter radiotolerans</name>
    <name type="common">Arthrobacter radiotolerans</name>
    <dbReference type="NCBI Taxonomy" id="42256"/>
    <lineage>
        <taxon>Bacteria</taxon>
        <taxon>Bacillati</taxon>
        <taxon>Actinomycetota</taxon>
        <taxon>Rubrobacteria</taxon>
        <taxon>Rubrobacterales</taxon>
        <taxon>Rubrobacteraceae</taxon>
        <taxon>Rubrobacter</taxon>
    </lineage>
</organism>
<accession>A0AB35TE10</accession>
<feature type="domain" description="HTH arsR-type" evidence="4">
    <location>
        <begin position="13"/>
        <end position="129"/>
    </location>
</feature>
<name>A0AB35TE10_RUBRA</name>
<dbReference type="PROSITE" id="PS50987">
    <property type="entry name" value="HTH_ARSR_2"/>
    <property type="match status" value="1"/>
</dbReference>
<dbReference type="PANTHER" id="PTHR33154:SF18">
    <property type="entry name" value="ARSENICAL RESISTANCE OPERON REPRESSOR"/>
    <property type="match status" value="1"/>
</dbReference>